<feature type="compositionally biased region" description="Polar residues" evidence="1">
    <location>
        <begin position="310"/>
        <end position="319"/>
    </location>
</feature>
<protein>
    <recommendedName>
        <fullName evidence="2">Transglutaminase-like domain-containing protein</fullName>
    </recommendedName>
</protein>
<keyword evidence="4" id="KW-1185">Reference proteome</keyword>
<dbReference type="EMBL" id="PQFF01000549">
    <property type="protein sequence ID" value="RHZ45410.1"/>
    <property type="molecule type" value="Genomic_DNA"/>
</dbReference>
<evidence type="ECO:0000256" key="1">
    <source>
        <dbReference type="SAM" id="MobiDB-lite"/>
    </source>
</evidence>
<comment type="caution">
    <text evidence="3">The sequence shown here is derived from an EMBL/GenBank/DDBJ whole genome shotgun (WGS) entry which is preliminary data.</text>
</comment>
<dbReference type="OrthoDB" id="6129702at2759"/>
<feature type="region of interest" description="Disordered" evidence="1">
    <location>
        <begin position="157"/>
        <end position="176"/>
    </location>
</feature>
<name>A0A397GBD7_9GLOM</name>
<dbReference type="PANTHER" id="PTHR46333:SF2">
    <property type="entry name" value="CYTOKINESIS PROTEIN 3"/>
    <property type="match status" value="1"/>
</dbReference>
<accession>A0A397GBD7</accession>
<dbReference type="STRING" id="1348612.A0A397GBD7"/>
<evidence type="ECO:0000313" key="3">
    <source>
        <dbReference type="EMBL" id="RHZ45410.1"/>
    </source>
</evidence>
<feature type="region of interest" description="Disordered" evidence="1">
    <location>
        <begin position="239"/>
        <end position="345"/>
    </location>
</feature>
<dbReference type="AlphaFoldDB" id="A0A397GBD7"/>
<dbReference type="GO" id="GO:0005737">
    <property type="term" value="C:cytoplasm"/>
    <property type="evidence" value="ECO:0007669"/>
    <property type="project" value="TreeGrafter"/>
</dbReference>
<reference evidence="3 4" key="1">
    <citation type="submission" date="2018-08" db="EMBL/GenBank/DDBJ databases">
        <title>Genome and evolution of the arbuscular mycorrhizal fungus Diversispora epigaea (formerly Glomus versiforme) and its bacterial endosymbionts.</title>
        <authorList>
            <person name="Sun X."/>
            <person name="Fei Z."/>
            <person name="Harrison M."/>
        </authorList>
    </citation>
    <scope>NUCLEOTIDE SEQUENCE [LARGE SCALE GENOMIC DNA]</scope>
    <source>
        <strain evidence="3 4">IT104</strain>
    </source>
</reference>
<dbReference type="Gene3D" id="3.10.620.30">
    <property type="match status" value="1"/>
</dbReference>
<proteinExistence type="predicted"/>
<dbReference type="InterPro" id="IPR038765">
    <property type="entry name" value="Papain-like_cys_pep_sf"/>
</dbReference>
<feature type="compositionally biased region" description="Polar residues" evidence="1">
    <location>
        <begin position="166"/>
        <end position="176"/>
    </location>
</feature>
<dbReference type="InterPro" id="IPR002931">
    <property type="entry name" value="Transglutaminase-like"/>
</dbReference>
<dbReference type="InterPro" id="IPR052557">
    <property type="entry name" value="CAP/Cytokinesis_protein"/>
</dbReference>
<dbReference type="PANTHER" id="PTHR46333">
    <property type="entry name" value="CYTOKINESIS PROTEIN 3"/>
    <property type="match status" value="1"/>
</dbReference>
<feature type="region of interest" description="Disordered" evidence="1">
    <location>
        <begin position="1"/>
        <end position="58"/>
    </location>
</feature>
<evidence type="ECO:0000313" key="4">
    <source>
        <dbReference type="Proteomes" id="UP000266861"/>
    </source>
</evidence>
<feature type="compositionally biased region" description="Polar residues" evidence="1">
    <location>
        <begin position="14"/>
        <end position="25"/>
    </location>
</feature>
<feature type="compositionally biased region" description="Low complexity" evidence="1">
    <location>
        <begin position="36"/>
        <end position="58"/>
    </location>
</feature>
<sequence>MASKSSRFAELLNNFEQSNNDNSLPIKNKPPPALFPKPNVNLNNNNNKSPPPRENSISNRLNRLNLEEDNNNNNNKPKLTSIITQKNIKNTSKIINNYDENQEHDNKHKPSSFITQNNVKTFGNLVNNYDDNQKDNKSSSLITQKNVKIASKFVDNYDDNQKDNKPSSLVTQKNAKNFQKVVSYSNIRKNQNQDDDNRSQTSQIDPVINKNNLYKFKKFANNNKDELNKSFQNLQTIAAASSDNRDNHKTNGKRKPPPLPPRQNSIVTEEPLEYEENYTKGSNFTPPPLPPRRGTTTDVDDDEPRRSPRSTRQNSQSVGSPRPRLKKMTSSNSVKSNESINSSARSISATLDSETFYENIDDYPDPVSRCLPIVGEGFQQHLDCSEYDFTSIDEYAWETPASETSSIERLSYYLTSVWDYDLYKLRAIFAWITHNISYDCSGASKFSTGKDVLRTRKAVCAGYSELFYDLSCEANLNVWKITGNAKGAGYQVGEAGLNDYSHAWNGTFHEGEYLLFDCTWGAGVVNNRQFKRSFRPFYFMCSPLKLIYTHYPEKTKYQYLQPPITRPEFINQPHYKPEFFEAGLSLVHYLGCEVTAVDDNIILDVEQVNINGMGDKIIAHLDWNGQDIETITQRLSQPGPKGGLINRIRIGCPTRGTGKLNIFYFNSGENSGPLIASLVVKNPGTGAKYKKFMQTFSTPFSCSIIKPIVASLSYTKKVRFEIIVFGQEEDDLPDISIVSPGFEKREPLRQMYEKRNEFGAITMACDVMLNYKGVWNLVYQNGENSFSFIASYDVK</sequence>
<gene>
    <name evidence="3" type="ORF">Glove_680g42</name>
</gene>
<feature type="domain" description="Transglutaminase-like" evidence="2">
    <location>
        <begin position="418"/>
        <end position="517"/>
    </location>
</feature>
<organism evidence="3 4">
    <name type="scientific">Diversispora epigaea</name>
    <dbReference type="NCBI Taxonomy" id="1348612"/>
    <lineage>
        <taxon>Eukaryota</taxon>
        <taxon>Fungi</taxon>
        <taxon>Fungi incertae sedis</taxon>
        <taxon>Mucoromycota</taxon>
        <taxon>Glomeromycotina</taxon>
        <taxon>Glomeromycetes</taxon>
        <taxon>Diversisporales</taxon>
        <taxon>Diversisporaceae</taxon>
        <taxon>Diversispora</taxon>
    </lineage>
</organism>
<feature type="compositionally biased region" description="Polar residues" evidence="1">
    <location>
        <begin position="328"/>
        <end position="345"/>
    </location>
</feature>
<evidence type="ECO:0000259" key="2">
    <source>
        <dbReference type="Pfam" id="PF01841"/>
    </source>
</evidence>
<dbReference type="Proteomes" id="UP000266861">
    <property type="component" value="Unassembled WGS sequence"/>
</dbReference>
<dbReference type="SUPFAM" id="SSF54001">
    <property type="entry name" value="Cysteine proteinases"/>
    <property type="match status" value="1"/>
</dbReference>
<dbReference type="Pfam" id="PF01841">
    <property type="entry name" value="Transglut_core"/>
    <property type="match status" value="1"/>
</dbReference>